<feature type="binding site" evidence="10">
    <location>
        <begin position="22"/>
        <end position="27"/>
    </location>
    <ligand>
        <name>substrate</name>
    </ligand>
</feature>
<evidence type="ECO:0000256" key="8">
    <source>
        <dbReference type="ARBA" id="ARBA00022842"/>
    </source>
</evidence>
<evidence type="ECO:0000256" key="12">
    <source>
        <dbReference type="RuleBase" id="RU003784"/>
    </source>
</evidence>
<evidence type="ECO:0000256" key="10">
    <source>
        <dbReference type="HAMAP-Rule" id="MF_00185"/>
    </source>
</evidence>
<evidence type="ECO:0000256" key="1">
    <source>
        <dbReference type="ARBA" id="ARBA00001946"/>
    </source>
</evidence>
<dbReference type="GO" id="GO:0006400">
    <property type="term" value="P:tRNA modification"/>
    <property type="evidence" value="ECO:0007669"/>
    <property type="project" value="TreeGrafter"/>
</dbReference>
<keyword evidence="5 10" id="KW-0819">tRNA processing</keyword>
<evidence type="ECO:0000256" key="13">
    <source>
        <dbReference type="RuleBase" id="RU003785"/>
    </source>
</evidence>
<evidence type="ECO:0000256" key="2">
    <source>
        <dbReference type="ARBA" id="ARBA00003213"/>
    </source>
</evidence>
<name>A0A9X7YDI2_SPHYA</name>
<keyword evidence="6 10" id="KW-0547">Nucleotide-binding</keyword>
<dbReference type="SUPFAM" id="SSF52540">
    <property type="entry name" value="P-loop containing nucleoside triphosphate hydrolases"/>
    <property type="match status" value="2"/>
</dbReference>
<feature type="site" description="Interaction with substrate tRNA" evidence="10">
    <location>
        <position position="133"/>
    </location>
</feature>
<evidence type="ECO:0000256" key="5">
    <source>
        <dbReference type="ARBA" id="ARBA00022694"/>
    </source>
</evidence>
<dbReference type="AlphaFoldDB" id="A0A9X7YDI2"/>
<dbReference type="GO" id="GO:0005524">
    <property type="term" value="F:ATP binding"/>
    <property type="evidence" value="ECO:0007669"/>
    <property type="project" value="UniProtKB-UniRule"/>
</dbReference>
<keyword evidence="4 10" id="KW-0808">Transferase</keyword>
<dbReference type="EMBL" id="CP060122">
    <property type="protein sequence ID" value="QNG46328.1"/>
    <property type="molecule type" value="Genomic_DNA"/>
</dbReference>
<comment type="similarity">
    <text evidence="3 10 13">Belongs to the IPP transferase family.</text>
</comment>
<dbReference type="GO" id="GO:0052381">
    <property type="term" value="F:tRNA dimethylallyltransferase activity"/>
    <property type="evidence" value="ECO:0007669"/>
    <property type="project" value="UniProtKB-UniRule"/>
</dbReference>
<dbReference type="HAMAP" id="MF_00185">
    <property type="entry name" value="IPP_trans"/>
    <property type="match status" value="1"/>
</dbReference>
<feature type="site" description="Interaction with substrate tRNA" evidence="10">
    <location>
        <position position="111"/>
    </location>
</feature>
<comment type="caution">
    <text evidence="10">Lacks conserved residue(s) required for the propagation of feature annotation.</text>
</comment>
<feature type="binding site" evidence="10">
    <location>
        <begin position="20"/>
        <end position="27"/>
    </location>
    <ligand>
        <name>ATP</name>
        <dbReference type="ChEBI" id="CHEBI:30616"/>
    </ligand>
</feature>
<gene>
    <name evidence="10 14" type="primary">miaA</name>
    <name evidence="14" type="ORF">H3V42_01225</name>
</gene>
<evidence type="ECO:0000256" key="9">
    <source>
        <dbReference type="ARBA" id="ARBA00049563"/>
    </source>
</evidence>
<comment type="function">
    <text evidence="2 10 12">Catalyzes the transfer of a dimethylallyl group onto the adenine at position 37 in tRNAs that read codons beginning with uridine, leading to the formation of N6-(dimethylallyl)adenosine (i(6)A).</text>
</comment>
<dbReference type="EC" id="2.5.1.75" evidence="10"/>
<dbReference type="Gene3D" id="3.40.50.300">
    <property type="entry name" value="P-loop containing nucleotide triphosphate hydrolases"/>
    <property type="match status" value="1"/>
</dbReference>
<proteinExistence type="inferred from homology"/>
<protein>
    <recommendedName>
        <fullName evidence="10">tRNA dimethylallyltransferase</fullName>
        <ecNumber evidence="10">2.5.1.75</ecNumber>
    </recommendedName>
    <alternativeName>
        <fullName evidence="10">Dimethylallyl diphosphate:tRNA dimethylallyltransferase</fullName>
        <shortName evidence="10">DMAPP:tRNA dimethylallyltransferase</shortName>
        <shortName evidence="10">DMATase</shortName>
    </alternativeName>
    <alternativeName>
        <fullName evidence="10">Isopentenyl-diphosphate:tRNA isopentenyltransferase</fullName>
        <shortName evidence="10">IPP transferase</shortName>
        <shortName evidence="10">IPPT</shortName>
        <shortName evidence="10">IPTase</shortName>
    </alternativeName>
</protein>
<comment type="catalytic activity">
    <reaction evidence="9 10 11">
        <text>adenosine(37) in tRNA + dimethylallyl diphosphate = N(6)-dimethylallyladenosine(37) in tRNA + diphosphate</text>
        <dbReference type="Rhea" id="RHEA:26482"/>
        <dbReference type="Rhea" id="RHEA-COMP:10162"/>
        <dbReference type="Rhea" id="RHEA-COMP:10375"/>
        <dbReference type="ChEBI" id="CHEBI:33019"/>
        <dbReference type="ChEBI" id="CHEBI:57623"/>
        <dbReference type="ChEBI" id="CHEBI:74411"/>
        <dbReference type="ChEBI" id="CHEBI:74415"/>
        <dbReference type="EC" id="2.5.1.75"/>
    </reaction>
</comment>
<dbReference type="InterPro" id="IPR039657">
    <property type="entry name" value="Dimethylallyltransferase"/>
</dbReference>
<evidence type="ECO:0000313" key="15">
    <source>
        <dbReference type="Proteomes" id="UP000515377"/>
    </source>
</evidence>
<dbReference type="Proteomes" id="UP000515377">
    <property type="component" value="Chromosome"/>
</dbReference>
<evidence type="ECO:0000256" key="3">
    <source>
        <dbReference type="ARBA" id="ARBA00005842"/>
    </source>
</evidence>
<evidence type="ECO:0000256" key="6">
    <source>
        <dbReference type="ARBA" id="ARBA00022741"/>
    </source>
</evidence>
<sequence>MNTPAHMPGESRPPVALIAGPTASGKSALAVRLAQIADGVVINADASQVYADLAILSARPSQEEMGGVPHRLFGHIDGAEACSAARWAAEARAEIDAAHAAGKLPVLVGGTGLYIRTLLDGIAPVPEIDADIRAAVRAMPVAQAHEALRIEDPEAAARLAPADTTRVARALEVVRSTGKPLKLWQQHKQGGIADRISLSPMILLPPRDWLIERCDRRFELMVDQGAVAEVEALLPRNLNPDLPVMRAIGVPEIAAWLKGDIDRDTMMARGQLATRQYAKRQYTWFSNQPPQDWHRETRMIDAKIANDLAIKLQQ</sequence>
<dbReference type="Pfam" id="PF01715">
    <property type="entry name" value="IPPT"/>
    <property type="match status" value="1"/>
</dbReference>
<keyword evidence="8 10" id="KW-0460">Magnesium</keyword>
<comment type="cofactor">
    <cofactor evidence="1 10">
        <name>Mg(2+)</name>
        <dbReference type="ChEBI" id="CHEBI:18420"/>
    </cofactor>
</comment>
<organism evidence="14 15">
    <name type="scientific">Sphingobium yanoikuyae</name>
    <name type="common">Sphingomonas yanoikuyae</name>
    <dbReference type="NCBI Taxonomy" id="13690"/>
    <lineage>
        <taxon>Bacteria</taxon>
        <taxon>Pseudomonadati</taxon>
        <taxon>Pseudomonadota</taxon>
        <taxon>Alphaproteobacteria</taxon>
        <taxon>Sphingomonadales</taxon>
        <taxon>Sphingomonadaceae</taxon>
        <taxon>Sphingobium</taxon>
    </lineage>
</organism>
<dbReference type="NCBIfam" id="TIGR00174">
    <property type="entry name" value="miaA"/>
    <property type="match status" value="1"/>
</dbReference>
<dbReference type="PANTHER" id="PTHR11088:SF60">
    <property type="entry name" value="TRNA DIMETHYLALLYLTRANSFERASE"/>
    <property type="match status" value="1"/>
</dbReference>
<evidence type="ECO:0000256" key="11">
    <source>
        <dbReference type="RuleBase" id="RU003783"/>
    </source>
</evidence>
<dbReference type="InterPro" id="IPR027417">
    <property type="entry name" value="P-loop_NTPase"/>
</dbReference>
<comment type="subunit">
    <text evidence="10">Monomer.</text>
</comment>
<evidence type="ECO:0000256" key="7">
    <source>
        <dbReference type="ARBA" id="ARBA00022840"/>
    </source>
</evidence>
<dbReference type="InterPro" id="IPR018022">
    <property type="entry name" value="IPT"/>
</dbReference>
<reference evidence="14 15" key="1">
    <citation type="submission" date="2020-07" db="EMBL/GenBank/DDBJ databases">
        <title>Whole genome sequence of Sphingobium yanoikuyae A3.</title>
        <authorList>
            <person name="Han S.-S."/>
        </authorList>
    </citation>
    <scope>NUCLEOTIDE SEQUENCE [LARGE SCALE GENOMIC DNA]</scope>
    <source>
        <strain evidence="14 15">A3</strain>
    </source>
</reference>
<keyword evidence="7 10" id="KW-0067">ATP-binding</keyword>
<accession>A0A9X7YDI2</accession>
<evidence type="ECO:0000256" key="4">
    <source>
        <dbReference type="ARBA" id="ARBA00022679"/>
    </source>
</evidence>
<evidence type="ECO:0000313" key="14">
    <source>
        <dbReference type="EMBL" id="QNG46328.1"/>
    </source>
</evidence>
<dbReference type="Gene3D" id="1.10.20.140">
    <property type="match status" value="1"/>
</dbReference>
<dbReference type="PANTHER" id="PTHR11088">
    <property type="entry name" value="TRNA DIMETHYLALLYLTRANSFERASE"/>
    <property type="match status" value="1"/>
</dbReference>